<accession>A0A0N0GMM6</accession>
<organism evidence="1 2">
    <name type="scientific">Amantichitinum ursilacus</name>
    <dbReference type="NCBI Taxonomy" id="857265"/>
    <lineage>
        <taxon>Bacteria</taxon>
        <taxon>Pseudomonadati</taxon>
        <taxon>Pseudomonadota</taxon>
        <taxon>Betaproteobacteria</taxon>
        <taxon>Neisseriales</taxon>
        <taxon>Chitinibacteraceae</taxon>
        <taxon>Amantichitinum</taxon>
    </lineage>
</organism>
<dbReference type="STRING" id="857265.WG78_15035"/>
<name>A0A0N0GMM6_9NEIS</name>
<dbReference type="AlphaFoldDB" id="A0A0N0GMM6"/>
<keyword evidence="2" id="KW-1185">Reference proteome</keyword>
<sequence length="88" mass="9516">MQTPDMNPTPASSEEFDYLLSHYDAGARLLAEANGMLDSIQAALALAEAQQQPVDMALLSACSGLHHVLSQVRSHYQGLFELAKKDGE</sequence>
<protein>
    <submittedName>
        <fullName evidence="1">Uncharacterized protein</fullName>
    </submittedName>
</protein>
<comment type="caution">
    <text evidence="1">The sequence shown here is derived from an EMBL/GenBank/DDBJ whole genome shotgun (WGS) entry which is preliminary data.</text>
</comment>
<evidence type="ECO:0000313" key="1">
    <source>
        <dbReference type="EMBL" id="KPC51908.1"/>
    </source>
</evidence>
<dbReference type="Proteomes" id="UP000037939">
    <property type="component" value="Unassembled WGS sequence"/>
</dbReference>
<evidence type="ECO:0000313" key="2">
    <source>
        <dbReference type="Proteomes" id="UP000037939"/>
    </source>
</evidence>
<proteinExistence type="predicted"/>
<reference evidence="1 2" key="1">
    <citation type="submission" date="2015-07" db="EMBL/GenBank/DDBJ databases">
        <title>Draft genome sequence of the Amantichitinum ursilacus IGB-41, a new chitin-degrading bacterium.</title>
        <authorList>
            <person name="Kirstahler P."/>
            <person name="Guenther M."/>
            <person name="Grumaz C."/>
            <person name="Rupp S."/>
            <person name="Zibek S."/>
            <person name="Sohn K."/>
        </authorList>
    </citation>
    <scope>NUCLEOTIDE SEQUENCE [LARGE SCALE GENOMIC DNA]</scope>
    <source>
        <strain evidence="1 2">IGB-41</strain>
    </source>
</reference>
<dbReference type="EMBL" id="LAQT01000012">
    <property type="protein sequence ID" value="KPC51908.1"/>
    <property type="molecule type" value="Genomic_DNA"/>
</dbReference>
<gene>
    <name evidence="1" type="ORF">WG78_15035</name>
</gene>